<organism evidence="2 3">
    <name type="scientific">Arthrobacter mobilis</name>
    <dbReference type="NCBI Taxonomy" id="2724944"/>
    <lineage>
        <taxon>Bacteria</taxon>
        <taxon>Bacillati</taxon>
        <taxon>Actinomycetota</taxon>
        <taxon>Actinomycetes</taxon>
        <taxon>Micrococcales</taxon>
        <taxon>Micrococcaceae</taxon>
        <taxon>Arthrobacter</taxon>
    </lineage>
</organism>
<evidence type="ECO:0000313" key="3">
    <source>
        <dbReference type="Proteomes" id="UP000544090"/>
    </source>
</evidence>
<evidence type="ECO:0000313" key="2">
    <source>
        <dbReference type="EMBL" id="NKX53925.1"/>
    </source>
</evidence>
<dbReference type="EMBL" id="JAAZSQ010000003">
    <property type="protein sequence ID" value="NKX53925.1"/>
    <property type="molecule type" value="Genomic_DNA"/>
</dbReference>
<sequence length="75" mass="8205">MGVFELYRDSDAKFRFRMLDDVGAILAVSEPHEDKASALAAIEAARECAATSRIMDLCSLQFDDLPVKDGGHFLG</sequence>
<gene>
    <name evidence="2" type="ORF">HGG74_05095</name>
</gene>
<comment type="caution">
    <text evidence="2">The sequence shown here is derived from an EMBL/GenBank/DDBJ whole genome shotgun (WGS) entry which is preliminary data.</text>
</comment>
<dbReference type="SUPFAM" id="SSF160113">
    <property type="entry name" value="YegP-like"/>
    <property type="match status" value="1"/>
</dbReference>
<dbReference type="Proteomes" id="UP000544090">
    <property type="component" value="Unassembled WGS sequence"/>
</dbReference>
<accession>A0A7X6HCF2</accession>
<proteinExistence type="predicted"/>
<protein>
    <submittedName>
        <fullName evidence="2">DUF1508 domain-containing protein</fullName>
    </submittedName>
</protein>
<keyword evidence="3" id="KW-1185">Reference proteome</keyword>
<dbReference type="InterPro" id="IPR036913">
    <property type="entry name" value="YegP-like_sf"/>
</dbReference>
<dbReference type="Pfam" id="PF07411">
    <property type="entry name" value="DUF1508"/>
    <property type="match status" value="1"/>
</dbReference>
<dbReference type="Gene3D" id="2.30.29.80">
    <property type="match status" value="1"/>
</dbReference>
<evidence type="ECO:0000259" key="1">
    <source>
        <dbReference type="Pfam" id="PF07411"/>
    </source>
</evidence>
<reference evidence="2 3" key="1">
    <citation type="submission" date="2020-04" db="EMBL/GenBank/DDBJ databases">
        <title>Arthrobacter sp. nov.</title>
        <authorList>
            <person name="Liu S."/>
        </authorList>
    </citation>
    <scope>NUCLEOTIDE SEQUENCE [LARGE SCALE GENOMIC DNA]</scope>
    <source>
        <strain evidence="2 3">E918</strain>
    </source>
</reference>
<name>A0A7X6HCF2_9MICC</name>
<dbReference type="AlphaFoldDB" id="A0A7X6HCF2"/>
<feature type="domain" description="DUF1508" evidence="1">
    <location>
        <begin position="9"/>
        <end position="54"/>
    </location>
</feature>
<dbReference type="RefSeq" id="WP_168485270.1">
    <property type="nucleotide sequence ID" value="NZ_JAAZSQ010000003.1"/>
</dbReference>
<dbReference type="InterPro" id="IPR010879">
    <property type="entry name" value="DUF1508"/>
</dbReference>